<protein>
    <submittedName>
        <fullName evidence="1">21962_t:CDS:1</fullName>
    </submittedName>
</protein>
<accession>A0ACA9MVI1</accession>
<organism evidence="1 2">
    <name type="scientific">Racocetra persica</name>
    <dbReference type="NCBI Taxonomy" id="160502"/>
    <lineage>
        <taxon>Eukaryota</taxon>
        <taxon>Fungi</taxon>
        <taxon>Fungi incertae sedis</taxon>
        <taxon>Mucoromycota</taxon>
        <taxon>Glomeromycotina</taxon>
        <taxon>Glomeromycetes</taxon>
        <taxon>Diversisporales</taxon>
        <taxon>Gigasporaceae</taxon>
        <taxon>Racocetra</taxon>
    </lineage>
</organism>
<evidence type="ECO:0000313" key="1">
    <source>
        <dbReference type="EMBL" id="CAG8609699.1"/>
    </source>
</evidence>
<sequence length="101" mass="12020">MCMPDSNNFLNTLEDTEQLEINLSESRRSYPRPNTWEINQDCTRYNPALWTIDLDDYSFIYWDNLLREITESSQTDTLMLTKIFDLPLGRLKKKEEPETHG</sequence>
<gene>
    <name evidence="1" type="ORF">RPERSI_LOCUS6257</name>
</gene>
<reference evidence="1" key="1">
    <citation type="submission" date="2021-06" db="EMBL/GenBank/DDBJ databases">
        <authorList>
            <person name="Kallberg Y."/>
            <person name="Tangrot J."/>
            <person name="Rosling A."/>
        </authorList>
    </citation>
    <scope>NUCLEOTIDE SEQUENCE</scope>
    <source>
        <strain evidence="1">MA461A</strain>
    </source>
</reference>
<proteinExistence type="predicted"/>
<evidence type="ECO:0000313" key="2">
    <source>
        <dbReference type="Proteomes" id="UP000789920"/>
    </source>
</evidence>
<dbReference type="EMBL" id="CAJVQC010009838">
    <property type="protein sequence ID" value="CAG8609699.1"/>
    <property type="molecule type" value="Genomic_DNA"/>
</dbReference>
<keyword evidence="2" id="KW-1185">Reference proteome</keyword>
<name>A0ACA9MVI1_9GLOM</name>
<comment type="caution">
    <text evidence="1">The sequence shown here is derived from an EMBL/GenBank/DDBJ whole genome shotgun (WGS) entry which is preliminary data.</text>
</comment>
<dbReference type="Proteomes" id="UP000789920">
    <property type="component" value="Unassembled WGS sequence"/>
</dbReference>
<feature type="non-terminal residue" evidence="1">
    <location>
        <position position="101"/>
    </location>
</feature>